<feature type="region of interest" description="Disordered" evidence="6">
    <location>
        <begin position="404"/>
        <end position="442"/>
    </location>
</feature>
<feature type="transmembrane region" description="Helical" evidence="7">
    <location>
        <begin position="226"/>
        <end position="251"/>
    </location>
</feature>
<organism evidence="9 10">
    <name type="scientific">Paenibacillus rigui</name>
    <dbReference type="NCBI Taxonomy" id="554312"/>
    <lineage>
        <taxon>Bacteria</taxon>
        <taxon>Bacillati</taxon>
        <taxon>Bacillota</taxon>
        <taxon>Bacilli</taxon>
        <taxon>Bacillales</taxon>
        <taxon>Paenibacillaceae</taxon>
        <taxon>Paenibacillus</taxon>
    </lineage>
</organism>
<accession>A0A229UVA7</accession>
<evidence type="ECO:0000256" key="2">
    <source>
        <dbReference type="ARBA" id="ARBA00022448"/>
    </source>
</evidence>
<evidence type="ECO:0000313" key="9">
    <source>
        <dbReference type="EMBL" id="OXM87456.1"/>
    </source>
</evidence>
<evidence type="ECO:0000256" key="3">
    <source>
        <dbReference type="ARBA" id="ARBA00022692"/>
    </source>
</evidence>
<reference evidence="9 10" key="1">
    <citation type="submission" date="2017-07" db="EMBL/GenBank/DDBJ databases">
        <title>Genome sequencing and assembly of Paenibacillus rigui.</title>
        <authorList>
            <person name="Mayilraj S."/>
        </authorList>
    </citation>
    <scope>NUCLEOTIDE SEQUENCE [LARGE SCALE GENOMIC DNA]</scope>
    <source>
        <strain evidence="9 10">JCM 16352</strain>
    </source>
</reference>
<feature type="transmembrane region" description="Helical" evidence="7">
    <location>
        <begin position="263"/>
        <end position="285"/>
    </location>
</feature>
<dbReference type="InterPro" id="IPR020846">
    <property type="entry name" value="MFS_dom"/>
</dbReference>
<evidence type="ECO:0000259" key="8">
    <source>
        <dbReference type="PROSITE" id="PS50850"/>
    </source>
</evidence>
<comment type="caution">
    <text evidence="9">The sequence shown here is derived from an EMBL/GenBank/DDBJ whole genome shotgun (WGS) entry which is preliminary data.</text>
</comment>
<feature type="transmembrane region" description="Helical" evidence="7">
    <location>
        <begin position="292"/>
        <end position="311"/>
    </location>
</feature>
<dbReference type="EMBL" id="NMQW01000005">
    <property type="protein sequence ID" value="OXM87456.1"/>
    <property type="molecule type" value="Genomic_DNA"/>
</dbReference>
<feature type="transmembrane region" description="Helical" evidence="7">
    <location>
        <begin position="347"/>
        <end position="364"/>
    </location>
</feature>
<dbReference type="Gene3D" id="1.20.1250.20">
    <property type="entry name" value="MFS general substrate transporter like domains"/>
    <property type="match status" value="2"/>
</dbReference>
<dbReference type="PROSITE" id="PS50850">
    <property type="entry name" value="MFS"/>
    <property type="match status" value="1"/>
</dbReference>
<keyword evidence="4 7" id="KW-1133">Transmembrane helix</keyword>
<feature type="transmembrane region" description="Helical" evidence="7">
    <location>
        <begin position="57"/>
        <end position="77"/>
    </location>
</feature>
<dbReference type="Proteomes" id="UP000215509">
    <property type="component" value="Unassembled WGS sequence"/>
</dbReference>
<feature type="compositionally biased region" description="Acidic residues" evidence="6">
    <location>
        <begin position="405"/>
        <end position="415"/>
    </location>
</feature>
<feature type="transmembrane region" description="Helical" evidence="7">
    <location>
        <begin position="175"/>
        <end position="193"/>
    </location>
</feature>
<evidence type="ECO:0000256" key="7">
    <source>
        <dbReference type="SAM" id="Phobius"/>
    </source>
</evidence>
<feature type="transmembrane region" description="Helical" evidence="7">
    <location>
        <begin position="144"/>
        <end position="163"/>
    </location>
</feature>
<keyword evidence="3 7" id="KW-0812">Transmembrane</keyword>
<evidence type="ECO:0000256" key="5">
    <source>
        <dbReference type="ARBA" id="ARBA00023136"/>
    </source>
</evidence>
<dbReference type="PANTHER" id="PTHR23526">
    <property type="entry name" value="INTEGRAL MEMBRANE TRANSPORT PROTEIN-RELATED"/>
    <property type="match status" value="1"/>
</dbReference>
<dbReference type="OrthoDB" id="2370447at2"/>
<dbReference type="RefSeq" id="WP_094013753.1">
    <property type="nucleotide sequence ID" value="NZ_NMQW01000005.1"/>
</dbReference>
<name>A0A229UVA7_9BACL</name>
<evidence type="ECO:0000256" key="4">
    <source>
        <dbReference type="ARBA" id="ARBA00022989"/>
    </source>
</evidence>
<proteinExistence type="predicted"/>
<feature type="transmembrane region" description="Helical" evidence="7">
    <location>
        <begin position="26"/>
        <end position="45"/>
    </location>
</feature>
<dbReference type="Pfam" id="PF07690">
    <property type="entry name" value="MFS_1"/>
    <property type="match status" value="1"/>
</dbReference>
<protein>
    <submittedName>
        <fullName evidence="9">MFS transporter</fullName>
    </submittedName>
</protein>
<evidence type="ECO:0000256" key="6">
    <source>
        <dbReference type="SAM" id="MobiDB-lite"/>
    </source>
</evidence>
<dbReference type="GO" id="GO:0005886">
    <property type="term" value="C:plasma membrane"/>
    <property type="evidence" value="ECO:0007669"/>
    <property type="project" value="UniProtKB-SubCell"/>
</dbReference>
<keyword evidence="5 7" id="KW-0472">Membrane</keyword>
<evidence type="ECO:0000256" key="1">
    <source>
        <dbReference type="ARBA" id="ARBA00004651"/>
    </source>
</evidence>
<gene>
    <name evidence="9" type="ORF">CF651_04975</name>
</gene>
<dbReference type="InterPro" id="IPR052528">
    <property type="entry name" value="Sugar_transport-like"/>
</dbReference>
<sequence length="442" mass="48432">MKTERYVTFLGLQLNQTTWHNFRWDLFGAALFSLFNVVFNQFYVPISIRNGASDFQVGLLTAAPAIGLLFSPLWAGLVERGNPKPYVVIPQLIARSLILVPAFFTAPWVFVTVALVFQLLMGIQAPAYAAVITQIYPPSLRGRLMGNVRVVMGILMIPMAYLVGLWIDHRGSSEIIIAASVLGILSILCFQRVKELEPEAVSKAKAARKERMTFFKQLQLIKGNKALVLFLSATTLAGFGNLLANPLYFIIQVSMLNLSNLEIGYIRVAYFTCLFLAYLTMGWVIDRYSPKTALTFGFLGYVLVPLLYGFVGNYPAAIIAGGLQGFGDAIWDIGCLTYVFRIAKGKEAVVFGLHLMLFGIRGTIGPLLSTALMNSVSMQLILGVAALFALLGLLLLRSEKKEAQQDLEQEQEQEQEQGQGANPAAGQQPSSANPSLSEAKSG</sequence>
<feature type="domain" description="Major facilitator superfamily (MFS) profile" evidence="8">
    <location>
        <begin position="226"/>
        <end position="442"/>
    </location>
</feature>
<dbReference type="PANTHER" id="PTHR23526:SF2">
    <property type="entry name" value="MAJOR FACILITATOR SUPERFAMILY (MFS) PROFILE DOMAIN-CONTAINING PROTEIN"/>
    <property type="match status" value="1"/>
</dbReference>
<feature type="transmembrane region" description="Helical" evidence="7">
    <location>
        <begin position="317"/>
        <end position="340"/>
    </location>
</feature>
<feature type="compositionally biased region" description="Polar residues" evidence="6">
    <location>
        <begin position="429"/>
        <end position="442"/>
    </location>
</feature>
<keyword evidence="10" id="KW-1185">Reference proteome</keyword>
<dbReference type="SUPFAM" id="SSF103473">
    <property type="entry name" value="MFS general substrate transporter"/>
    <property type="match status" value="1"/>
</dbReference>
<comment type="subcellular location">
    <subcellularLocation>
        <location evidence="1">Cell membrane</location>
        <topology evidence="1">Multi-pass membrane protein</topology>
    </subcellularLocation>
</comment>
<feature type="transmembrane region" description="Helical" evidence="7">
    <location>
        <begin position="376"/>
        <end position="396"/>
    </location>
</feature>
<feature type="compositionally biased region" description="Low complexity" evidence="6">
    <location>
        <begin position="416"/>
        <end position="428"/>
    </location>
</feature>
<evidence type="ECO:0000313" key="10">
    <source>
        <dbReference type="Proteomes" id="UP000215509"/>
    </source>
</evidence>
<dbReference type="GO" id="GO:0022857">
    <property type="term" value="F:transmembrane transporter activity"/>
    <property type="evidence" value="ECO:0007669"/>
    <property type="project" value="InterPro"/>
</dbReference>
<keyword evidence="2" id="KW-0813">Transport</keyword>
<dbReference type="InterPro" id="IPR036259">
    <property type="entry name" value="MFS_trans_sf"/>
</dbReference>
<dbReference type="InterPro" id="IPR011701">
    <property type="entry name" value="MFS"/>
</dbReference>
<dbReference type="AlphaFoldDB" id="A0A229UVA7"/>
<feature type="transmembrane region" description="Helical" evidence="7">
    <location>
        <begin position="97"/>
        <end position="123"/>
    </location>
</feature>